<reference evidence="11" key="1">
    <citation type="submission" date="2020-03" db="EMBL/GenBank/DDBJ databases">
        <title>Solimonas marina sp. nov., isolated from deep seawater of the Pacific Ocean.</title>
        <authorList>
            <person name="Liu X."/>
            <person name="Lai Q."/>
            <person name="Sun F."/>
            <person name="Gai Y."/>
            <person name="Li G."/>
            <person name="Shao Z."/>
        </authorList>
    </citation>
    <scope>NUCLEOTIDE SEQUENCE</scope>
    <source>
        <strain evidence="11">C16B3</strain>
    </source>
</reference>
<dbReference type="FunFam" id="1.10.287.950:FF:000002">
    <property type="entry name" value="Methyl-accepting chemotaxis protein"/>
    <property type="match status" value="1"/>
</dbReference>
<dbReference type="Pfam" id="PF00015">
    <property type="entry name" value="MCPsignal"/>
    <property type="match status" value="1"/>
</dbReference>
<evidence type="ECO:0000256" key="1">
    <source>
        <dbReference type="ARBA" id="ARBA00022481"/>
    </source>
</evidence>
<dbReference type="Gene3D" id="3.30.450.20">
    <property type="entry name" value="PAS domain"/>
    <property type="match status" value="3"/>
</dbReference>
<dbReference type="GO" id="GO:0006935">
    <property type="term" value="P:chemotaxis"/>
    <property type="evidence" value="ECO:0007669"/>
    <property type="project" value="InterPro"/>
</dbReference>
<keyword evidence="12" id="KW-1185">Reference proteome</keyword>
<dbReference type="PANTHER" id="PTHR43531:SF14">
    <property type="entry name" value="METHYL-ACCEPTING CHEMOTAXIS PROTEIN I-RELATED"/>
    <property type="match status" value="1"/>
</dbReference>
<evidence type="ECO:0000259" key="10">
    <source>
        <dbReference type="PROSITE" id="PS50885"/>
    </source>
</evidence>
<dbReference type="NCBIfam" id="TIGR00229">
    <property type="entry name" value="sensory_box"/>
    <property type="match status" value="2"/>
</dbReference>
<dbReference type="PANTHER" id="PTHR43531">
    <property type="entry name" value="PROTEIN ICFG"/>
    <property type="match status" value="1"/>
</dbReference>
<dbReference type="SMART" id="SM00283">
    <property type="entry name" value="MA"/>
    <property type="match status" value="1"/>
</dbReference>
<dbReference type="AlphaFoldDB" id="A0A970B7Y4"/>
<feature type="domain" description="HAMP" evidence="10">
    <location>
        <begin position="593"/>
        <end position="639"/>
    </location>
</feature>
<keyword evidence="2 4" id="KW-0807">Transducer</keyword>
<organism evidence="11 12">
    <name type="scientific">Solimonas marina</name>
    <dbReference type="NCBI Taxonomy" id="2714601"/>
    <lineage>
        <taxon>Bacteria</taxon>
        <taxon>Pseudomonadati</taxon>
        <taxon>Pseudomonadota</taxon>
        <taxon>Gammaproteobacteria</taxon>
        <taxon>Nevskiales</taxon>
        <taxon>Nevskiaceae</taxon>
        <taxon>Solimonas</taxon>
    </lineage>
</organism>
<accession>A0A970B7Y4</accession>
<proteinExistence type="inferred from homology"/>
<dbReference type="InterPro" id="IPR004090">
    <property type="entry name" value="Chemotax_Me-accpt_rcpt"/>
</dbReference>
<dbReference type="CDD" id="cd06225">
    <property type="entry name" value="HAMP"/>
    <property type="match status" value="1"/>
</dbReference>
<dbReference type="GO" id="GO:0004888">
    <property type="term" value="F:transmembrane signaling receptor activity"/>
    <property type="evidence" value="ECO:0007669"/>
    <property type="project" value="InterPro"/>
</dbReference>
<keyword evidence="6" id="KW-0812">Transmembrane</keyword>
<dbReference type="CDD" id="cd00130">
    <property type="entry name" value="PAS"/>
    <property type="match status" value="3"/>
</dbReference>
<dbReference type="PROSITE" id="PS50111">
    <property type="entry name" value="CHEMOTAXIS_TRANSDUC_2"/>
    <property type="match status" value="1"/>
</dbReference>
<comment type="similarity">
    <text evidence="3">Belongs to the methyl-accepting chemotaxis (MCP) protein family.</text>
</comment>
<gene>
    <name evidence="11" type="ORF">G7Y82_05245</name>
</gene>
<dbReference type="PROSITE" id="PS50113">
    <property type="entry name" value="PAC"/>
    <property type="match status" value="2"/>
</dbReference>
<evidence type="ECO:0000313" key="11">
    <source>
        <dbReference type="EMBL" id="NKF21714.1"/>
    </source>
</evidence>
<dbReference type="Pfam" id="PF13188">
    <property type="entry name" value="PAS_8"/>
    <property type="match status" value="1"/>
</dbReference>
<evidence type="ECO:0000259" key="7">
    <source>
        <dbReference type="PROSITE" id="PS50111"/>
    </source>
</evidence>
<dbReference type="Pfam" id="PF08447">
    <property type="entry name" value="PAS_3"/>
    <property type="match status" value="2"/>
</dbReference>
<evidence type="ECO:0000256" key="6">
    <source>
        <dbReference type="SAM" id="Phobius"/>
    </source>
</evidence>
<feature type="domain" description="PAC" evidence="9">
    <location>
        <begin position="309"/>
        <end position="361"/>
    </location>
</feature>
<dbReference type="Gene3D" id="1.10.287.950">
    <property type="entry name" value="Methyl-accepting chemotaxis protein"/>
    <property type="match status" value="1"/>
</dbReference>
<dbReference type="PROSITE" id="PS50885">
    <property type="entry name" value="HAMP"/>
    <property type="match status" value="2"/>
</dbReference>
<name>A0A970B7Y4_9GAMM</name>
<feature type="region of interest" description="Disordered" evidence="5">
    <location>
        <begin position="894"/>
        <end position="941"/>
    </location>
</feature>
<evidence type="ECO:0000256" key="3">
    <source>
        <dbReference type="ARBA" id="ARBA00029447"/>
    </source>
</evidence>
<dbReference type="CDD" id="cd11386">
    <property type="entry name" value="MCP_signal"/>
    <property type="match status" value="1"/>
</dbReference>
<dbReference type="InterPro" id="IPR035965">
    <property type="entry name" value="PAS-like_dom_sf"/>
</dbReference>
<keyword evidence="1" id="KW-0488">Methylation</keyword>
<dbReference type="SMART" id="SM00091">
    <property type="entry name" value="PAS"/>
    <property type="match status" value="3"/>
</dbReference>
<evidence type="ECO:0000313" key="12">
    <source>
        <dbReference type="Proteomes" id="UP000653472"/>
    </source>
</evidence>
<dbReference type="Pfam" id="PF18947">
    <property type="entry name" value="HAMP_2"/>
    <property type="match status" value="1"/>
</dbReference>
<evidence type="ECO:0000256" key="5">
    <source>
        <dbReference type="SAM" id="MobiDB-lite"/>
    </source>
</evidence>
<feature type="compositionally biased region" description="Low complexity" evidence="5">
    <location>
        <begin position="907"/>
        <end position="922"/>
    </location>
</feature>
<dbReference type="Proteomes" id="UP000653472">
    <property type="component" value="Unassembled WGS sequence"/>
</dbReference>
<evidence type="ECO:0000259" key="8">
    <source>
        <dbReference type="PROSITE" id="PS50112"/>
    </source>
</evidence>
<evidence type="ECO:0000256" key="4">
    <source>
        <dbReference type="PROSITE-ProRule" id="PRU00284"/>
    </source>
</evidence>
<dbReference type="InterPro" id="IPR000014">
    <property type="entry name" value="PAS"/>
</dbReference>
<keyword evidence="6" id="KW-1133">Transmembrane helix</keyword>
<dbReference type="InterPro" id="IPR013655">
    <property type="entry name" value="PAS_fold_3"/>
</dbReference>
<dbReference type="InterPro" id="IPR000700">
    <property type="entry name" value="PAS-assoc_C"/>
</dbReference>
<dbReference type="SUPFAM" id="SSF58104">
    <property type="entry name" value="Methyl-accepting chemotaxis protein (MCP) signaling domain"/>
    <property type="match status" value="1"/>
</dbReference>
<feature type="domain" description="HAMP" evidence="10">
    <location>
        <begin position="357"/>
        <end position="410"/>
    </location>
</feature>
<comment type="caution">
    <text evidence="11">The sequence shown here is derived from an EMBL/GenBank/DDBJ whole genome shotgun (WGS) entry which is preliminary data.</text>
</comment>
<dbReference type="InterPro" id="IPR001610">
    <property type="entry name" value="PAC"/>
</dbReference>
<feature type="domain" description="Methyl-accepting transducer" evidence="7">
    <location>
        <begin position="644"/>
        <end position="873"/>
    </location>
</feature>
<dbReference type="PRINTS" id="PR00260">
    <property type="entry name" value="CHEMTRNSDUCR"/>
</dbReference>
<evidence type="ECO:0000259" key="9">
    <source>
        <dbReference type="PROSITE" id="PS50113"/>
    </source>
</evidence>
<dbReference type="GO" id="GO:0007165">
    <property type="term" value="P:signal transduction"/>
    <property type="evidence" value="ECO:0007669"/>
    <property type="project" value="UniProtKB-KW"/>
</dbReference>
<feature type="transmembrane region" description="Helical" evidence="6">
    <location>
        <begin position="12"/>
        <end position="33"/>
    </location>
</feature>
<dbReference type="SUPFAM" id="SSF55785">
    <property type="entry name" value="PYP-like sensor domain (PAS domain)"/>
    <property type="match status" value="3"/>
</dbReference>
<sequence>MVLPLRSTAVRAVALCAGPALLVALIGAALLAAGTSAGSIAILTVAAIVFGVTAGSVLSRSQQRVVDDVRQTADAMGRGSFDAAVQHGEVAAPLQQMLTTMREQHGELTRTQREYDGLMAALDRSQAVIEFTLDGHILQANDNFLAALGYSLSEIRGQHHSMFVEPAVRDSVEYRQFWERLGRGEYDAGQYKRVGKNGREIWIQASYNPVLDEHGKPWKVVKYATDITAQKAKAADYEGQLAAIDKAQAVIEFTLDGHIVQANENFLKTLGYRLDEIRGQHHSMFVTAAERDSETYRHFWEKLGRGEYDAGRYRRVGKEGREVWIQASYNPILDASGRPMKVVKYASDITAEVEAAARLQQVVEATQTVVVAARGGDLTQRLPTDGQSGTVLSLCETINALLDDVKATRDRDLERAAADKKLADENLRIRNALDNVNTNVMIANNDRQIIYLNQSIVQMLGKAEAEIRSDLPSFDVRKLLGGSIDQFHRAPEHQQRMLASLRDTHRAQIKVGGRTFALTVNPIINADGERLGSVVEWLDRTEEVAVEAEVSSIVRAAADGDFGRRVSIDGKQGFFLQLAENINRLLETSDAGLRELARVFDALAHGDLTQRIDAEFRGTFGQLKDDANTTVAQLTEIVSQIKSATDTINTAAREIAAGNSDLSSRTEEQAASLEETASSMEELTSTVKQNAQNAYQANQLAIGASDVAVKGGAVVAEVVATMSSISESSKKIADIIGVIDGIAFQTNILALNAAVEAARAGEQGRGFAVVAGEVRNLAQRSASAAKEIKALIGDAAGRVDNGAKLVEQAGRTMDEIVVSVKRVTDIMGEITSASQEQSQGIEQINQTVTQMDEVTQQNAALVEEASASARALEEQAGGLAESVSRFKLGGDTSKPAAVAQAAESNRRPAATKPRAAAAPPRNAGREPRVNGATSGDVWTEF</sequence>
<dbReference type="InterPro" id="IPR051310">
    <property type="entry name" value="MCP_chemotaxis"/>
</dbReference>
<dbReference type="GO" id="GO:0005886">
    <property type="term" value="C:plasma membrane"/>
    <property type="evidence" value="ECO:0007669"/>
    <property type="project" value="TreeGrafter"/>
</dbReference>
<dbReference type="RefSeq" id="WP_168146953.1">
    <property type="nucleotide sequence ID" value="NZ_JAAVXB010000002.1"/>
</dbReference>
<dbReference type="InterPro" id="IPR004089">
    <property type="entry name" value="MCPsignal_dom"/>
</dbReference>
<evidence type="ECO:0000256" key="2">
    <source>
        <dbReference type="ARBA" id="ARBA00023224"/>
    </source>
</evidence>
<feature type="domain" description="PAC" evidence="9">
    <location>
        <begin position="187"/>
        <end position="239"/>
    </location>
</feature>
<dbReference type="SMART" id="SM00086">
    <property type="entry name" value="PAC"/>
    <property type="match status" value="2"/>
</dbReference>
<feature type="transmembrane region" description="Helical" evidence="6">
    <location>
        <begin position="40"/>
        <end position="58"/>
    </location>
</feature>
<keyword evidence="6" id="KW-0472">Membrane</keyword>
<dbReference type="FunFam" id="3.30.450.20:FF:000075">
    <property type="entry name" value="Methyl-accepting chemotaxis protein"/>
    <property type="match status" value="1"/>
</dbReference>
<dbReference type="PROSITE" id="PS50112">
    <property type="entry name" value="PAS"/>
    <property type="match status" value="1"/>
</dbReference>
<feature type="domain" description="PAS" evidence="8">
    <location>
        <begin position="425"/>
        <end position="467"/>
    </location>
</feature>
<dbReference type="EMBL" id="JAAVXB010000002">
    <property type="protein sequence ID" value="NKF21714.1"/>
    <property type="molecule type" value="Genomic_DNA"/>
</dbReference>
<protein>
    <submittedName>
        <fullName evidence="11">PAS domain S-box protein</fullName>
    </submittedName>
</protein>
<dbReference type="SMART" id="SM00304">
    <property type="entry name" value="HAMP"/>
    <property type="match status" value="3"/>
</dbReference>
<dbReference type="InterPro" id="IPR003660">
    <property type="entry name" value="HAMP_dom"/>
</dbReference>